<dbReference type="Proteomes" id="UP000064967">
    <property type="component" value="Chromosome"/>
</dbReference>
<feature type="compositionally biased region" description="Basic and acidic residues" evidence="1">
    <location>
        <begin position="232"/>
        <end position="247"/>
    </location>
</feature>
<dbReference type="KEGG" id="llu:AKJ09_04745"/>
<dbReference type="NCBIfam" id="TIGR03901">
    <property type="entry name" value="MYXO-CTERM"/>
    <property type="match status" value="1"/>
</dbReference>
<feature type="region of interest" description="Disordered" evidence="1">
    <location>
        <begin position="200"/>
        <end position="261"/>
    </location>
</feature>
<evidence type="ECO:0008006" key="4">
    <source>
        <dbReference type="Google" id="ProtNLM"/>
    </source>
</evidence>
<feature type="compositionally biased region" description="Low complexity" evidence="1">
    <location>
        <begin position="248"/>
        <end position="261"/>
    </location>
</feature>
<dbReference type="AlphaFoldDB" id="A0A0K1PXF7"/>
<organism evidence="2 3">
    <name type="scientific">Labilithrix luteola</name>
    <dbReference type="NCBI Taxonomy" id="1391654"/>
    <lineage>
        <taxon>Bacteria</taxon>
        <taxon>Pseudomonadati</taxon>
        <taxon>Myxococcota</taxon>
        <taxon>Polyangia</taxon>
        <taxon>Polyangiales</taxon>
        <taxon>Labilitrichaceae</taxon>
        <taxon>Labilithrix</taxon>
    </lineage>
</organism>
<evidence type="ECO:0000256" key="1">
    <source>
        <dbReference type="SAM" id="MobiDB-lite"/>
    </source>
</evidence>
<dbReference type="InterPro" id="IPR024038">
    <property type="entry name" value="MYXO-CTERM"/>
</dbReference>
<protein>
    <recommendedName>
        <fullName evidence="4">MYXO-CTERM domain-containing protein</fullName>
    </recommendedName>
</protein>
<gene>
    <name evidence="2" type="ORF">AKJ09_04745</name>
</gene>
<evidence type="ECO:0000313" key="2">
    <source>
        <dbReference type="EMBL" id="AKU98081.1"/>
    </source>
</evidence>
<name>A0A0K1PXF7_9BACT</name>
<proteinExistence type="predicted"/>
<accession>A0A0K1PXF7</accession>
<dbReference type="EMBL" id="CP012333">
    <property type="protein sequence ID" value="AKU98081.1"/>
    <property type="molecule type" value="Genomic_DNA"/>
</dbReference>
<keyword evidence="3" id="KW-1185">Reference proteome</keyword>
<dbReference type="OrthoDB" id="5515327at2"/>
<sequence>MMRSPVSISAPLGKSAGKLARSLASLALFAFVVLFASDARAAGVFKLKTTEVNEVSGAWHIYVTLELPKAPPIAHQSMKFLFTKTVAYERSLIDGHEGPVLNRQALQNQTPSVESLDVDFADPSGKIFKGTRFDFGLTRARGYEAGEYKVEVKTSDGATIGGTQNLTLKGDNEVVDRRAMTFNAKEKPIKKVDGYDAGAPAAKNAGDDAPASAGGNGEVQASGEAQPFIPKEGFEKTNEEEIKERPHGCGCSIPGSSESSPLSHLAWLAPLAGLGLVAARRRRA</sequence>
<evidence type="ECO:0000313" key="3">
    <source>
        <dbReference type="Proteomes" id="UP000064967"/>
    </source>
</evidence>
<reference evidence="2 3" key="1">
    <citation type="submission" date="2015-08" db="EMBL/GenBank/DDBJ databases">
        <authorList>
            <person name="Babu N.S."/>
            <person name="Beckwith C.J."/>
            <person name="Beseler K.G."/>
            <person name="Brison A."/>
            <person name="Carone J.V."/>
            <person name="Caskin T.P."/>
            <person name="Diamond M."/>
            <person name="Durham M.E."/>
            <person name="Foxe J.M."/>
            <person name="Go M."/>
            <person name="Henderson B.A."/>
            <person name="Jones I.B."/>
            <person name="McGettigan J.A."/>
            <person name="Micheletti S.J."/>
            <person name="Nasrallah M.E."/>
            <person name="Ortiz D."/>
            <person name="Piller C.R."/>
            <person name="Privatt S.R."/>
            <person name="Schneider S.L."/>
            <person name="Sharp S."/>
            <person name="Smith T.C."/>
            <person name="Stanton J.D."/>
            <person name="Ullery H.E."/>
            <person name="Wilson R.J."/>
            <person name="Serrano M.G."/>
            <person name="Buck G."/>
            <person name="Lee V."/>
            <person name="Wang Y."/>
            <person name="Carvalho R."/>
            <person name="Voegtly L."/>
            <person name="Shi R."/>
            <person name="Duckworth R."/>
            <person name="Johnson A."/>
            <person name="Loviza R."/>
            <person name="Walstead R."/>
            <person name="Shah Z."/>
            <person name="Kiflezghi M."/>
            <person name="Wade K."/>
            <person name="Ball S.L."/>
            <person name="Bradley K.W."/>
            <person name="Asai D.J."/>
            <person name="Bowman C.A."/>
            <person name="Russell D.A."/>
            <person name="Pope W.H."/>
            <person name="Jacobs-Sera D."/>
            <person name="Hendrix R.W."/>
            <person name="Hatfull G.F."/>
        </authorList>
    </citation>
    <scope>NUCLEOTIDE SEQUENCE [LARGE SCALE GENOMIC DNA]</scope>
    <source>
        <strain evidence="2 3">DSM 27648</strain>
    </source>
</reference>